<reference evidence="7" key="1">
    <citation type="journal article" date="2019" name="Gigascience">
        <title>De novo genome assembly of the endangered Acer yangbiense, a plant species with extremely small populations endemic to Yunnan Province, China.</title>
        <authorList>
            <person name="Yang J."/>
            <person name="Wariss H.M."/>
            <person name="Tao L."/>
            <person name="Zhang R."/>
            <person name="Yun Q."/>
            <person name="Hollingsworth P."/>
            <person name="Dao Z."/>
            <person name="Luo G."/>
            <person name="Guo H."/>
            <person name="Ma Y."/>
            <person name="Sun W."/>
        </authorList>
    </citation>
    <scope>NUCLEOTIDE SEQUENCE [LARGE SCALE GENOMIC DNA]</scope>
    <source>
        <strain evidence="7">cv. br00</strain>
    </source>
</reference>
<dbReference type="EMBL" id="VDCV01000013">
    <property type="protein sequence ID" value="KAB5529247.1"/>
    <property type="molecule type" value="Genomic_DNA"/>
</dbReference>
<dbReference type="GO" id="GO:0005739">
    <property type="term" value="C:mitochondrion"/>
    <property type="evidence" value="ECO:0007669"/>
    <property type="project" value="UniProtKB-SubCell"/>
</dbReference>
<dbReference type="Proteomes" id="UP000326939">
    <property type="component" value="Chromosome 13"/>
</dbReference>
<dbReference type="AlphaFoldDB" id="A0A5N5KFZ3"/>
<comment type="caution">
    <text evidence="6">The sequence shown here is derived from an EMBL/GenBank/DDBJ whole genome shotgun (WGS) entry which is preliminary data.</text>
</comment>
<comment type="subcellular location">
    <subcellularLocation>
        <location evidence="1">Mitochondrion</location>
    </subcellularLocation>
</comment>
<sequence>MMKSHAETSQATTQFKTYFPDVTNQLQLNITGTLSTYLPVLPARGFSRNRFTLSLSSFKPPSQKQNINETSIVSLSYTQQDSLFKMADAKTKVESVREWVVEHKLRTVGCLWISGIVGSSAYNWSKPNMKTSVKIIHARLHAQALTLAALAGAALVEYFDHKSGAKAERYAKFVPPKD</sequence>
<evidence type="ECO:0000313" key="7">
    <source>
        <dbReference type="Proteomes" id="UP000326939"/>
    </source>
</evidence>
<dbReference type="InterPro" id="IPR040153">
    <property type="entry name" value="Rcf2"/>
</dbReference>
<dbReference type="PANTHER" id="PTHR28018">
    <property type="entry name" value="RESPIRATORY SUPERCOMPLEX FACTOR 2, MITOCHONDRIAL"/>
    <property type="match status" value="1"/>
</dbReference>
<name>A0A5N5KFZ3_9ROSI</name>
<dbReference type="Gene3D" id="6.10.140.1320">
    <property type="match status" value="1"/>
</dbReference>
<evidence type="ECO:0000256" key="4">
    <source>
        <dbReference type="ARBA" id="ARBA00023136"/>
    </source>
</evidence>
<evidence type="ECO:0000259" key="5">
    <source>
        <dbReference type="PROSITE" id="PS51503"/>
    </source>
</evidence>
<proteinExistence type="predicted"/>
<keyword evidence="2" id="KW-0812">Transmembrane</keyword>
<dbReference type="GO" id="GO:0033617">
    <property type="term" value="P:mitochondrial respiratory chain complex IV assembly"/>
    <property type="evidence" value="ECO:0007669"/>
    <property type="project" value="TreeGrafter"/>
</dbReference>
<organism evidence="6 7">
    <name type="scientific">Salix brachista</name>
    <dbReference type="NCBI Taxonomy" id="2182728"/>
    <lineage>
        <taxon>Eukaryota</taxon>
        <taxon>Viridiplantae</taxon>
        <taxon>Streptophyta</taxon>
        <taxon>Embryophyta</taxon>
        <taxon>Tracheophyta</taxon>
        <taxon>Spermatophyta</taxon>
        <taxon>Magnoliopsida</taxon>
        <taxon>eudicotyledons</taxon>
        <taxon>Gunneridae</taxon>
        <taxon>Pentapetalae</taxon>
        <taxon>rosids</taxon>
        <taxon>fabids</taxon>
        <taxon>Malpighiales</taxon>
        <taxon>Salicaceae</taxon>
        <taxon>Saliceae</taxon>
        <taxon>Salix</taxon>
    </lineage>
</organism>
<gene>
    <name evidence="6" type="ORF">DKX38_019328</name>
</gene>
<feature type="domain" description="HIG1" evidence="5">
    <location>
        <begin position="77"/>
        <end position="168"/>
    </location>
</feature>
<keyword evidence="4" id="KW-0472">Membrane</keyword>
<keyword evidence="7" id="KW-1185">Reference proteome</keyword>
<keyword evidence="3" id="KW-1133">Transmembrane helix</keyword>
<dbReference type="PANTHER" id="PTHR28018:SF2">
    <property type="entry name" value="F18C1.18 PROTEIN-RELATED"/>
    <property type="match status" value="1"/>
</dbReference>
<dbReference type="Pfam" id="PF04588">
    <property type="entry name" value="HIG_1_N"/>
    <property type="match status" value="1"/>
</dbReference>
<protein>
    <recommendedName>
        <fullName evidence="5">HIG1 domain-containing protein</fullName>
    </recommendedName>
</protein>
<dbReference type="InterPro" id="IPR007667">
    <property type="entry name" value="Hypoxia_induced_domain"/>
</dbReference>
<evidence type="ECO:0000256" key="3">
    <source>
        <dbReference type="ARBA" id="ARBA00022989"/>
    </source>
</evidence>
<evidence type="ECO:0000256" key="2">
    <source>
        <dbReference type="ARBA" id="ARBA00022692"/>
    </source>
</evidence>
<dbReference type="PROSITE" id="PS51503">
    <property type="entry name" value="HIG1"/>
    <property type="match status" value="1"/>
</dbReference>
<evidence type="ECO:0000256" key="1">
    <source>
        <dbReference type="ARBA" id="ARBA00004173"/>
    </source>
</evidence>
<evidence type="ECO:0000313" key="6">
    <source>
        <dbReference type="EMBL" id="KAB5529247.1"/>
    </source>
</evidence>
<accession>A0A5N5KFZ3</accession>